<sequence>MRLMNIKYMVLFIGLSNLTLGLKILIGYRRVNFIEALKITRRGNIFRNPAFDGDANDIASAQIGNGVYLSMNPTGFDGRQGDWWCYVAAEMRPLAKTPKVWINESLWNKPEIKIAAFVQTKLHKGESASSAIRMSQAMYYSEGTIQMLIPTQMVQNNTLQTAAHCYRYYHDLPVRRAVEYDSWAGFRN</sequence>
<accession>A0A4U6X5A5</accession>
<dbReference type="InterPro" id="IPR045564">
    <property type="entry name" value="DUF5910"/>
</dbReference>
<evidence type="ECO:0000313" key="1">
    <source>
        <dbReference type="EMBL" id="TKW50405.1"/>
    </source>
</evidence>
<gene>
    <name evidence="1" type="ORF">CTA1_6556</name>
</gene>
<proteinExistence type="predicted"/>
<comment type="caution">
    <text evidence="1">The sequence shown here is derived from an EMBL/GenBank/DDBJ whole genome shotgun (WGS) entry which is preliminary data.</text>
</comment>
<dbReference type="Pfam" id="PF19287">
    <property type="entry name" value="DUF5910"/>
    <property type="match status" value="1"/>
</dbReference>
<dbReference type="AlphaFoldDB" id="A0A4U6X5A5"/>
<evidence type="ECO:0000313" key="2">
    <source>
        <dbReference type="Proteomes" id="UP000310108"/>
    </source>
</evidence>
<dbReference type="EMBL" id="PJEX01000402">
    <property type="protein sequence ID" value="TKW50405.1"/>
    <property type="molecule type" value="Genomic_DNA"/>
</dbReference>
<protein>
    <submittedName>
        <fullName evidence="1">Uncharacterized protein</fullName>
    </submittedName>
</protein>
<dbReference type="Proteomes" id="UP000310108">
    <property type="component" value="Unassembled WGS sequence"/>
</dbReference>
<reference evidence="1 2" key="1">
    <citation type="journal article" date="2019" name="PLoS ONE">
        <title>Comparative genome analysis indicates high evolutionary potential of pathogenicity genes in Colletotrichum tanaceti.</title>
        <authorList>
            <person name="Lelwala R.V."/>
            <person name="Korhonen P.K."/>
            <person name="Young N.D."/>
            <person name="Scott J.B."/>
            <person name="Ades P.A."/>
            <person name="Gasser R.B."/>
            <person name="Taylor P.W.J."/>
        </authorList>
    </citation>
    <scope>NUCLEOTIDE SEQUENCE [LARGE SCALE GENOMIC DNA]</scope>
    <source>
        <strain evidence="1">BRIP57314</strain>
    </source>
</reference>
<name>A0A4U6X5A5_9PEZI</name>
<keyword evidence="2" id="KW-1185">Reference proteome</keyword>
<organism evidence="1 2">
    <name type="scientific">Colletotrichum tanaceti</name>
    <dbReference type="NCBI Taxonomy" id="1306861"/>
    <lineage>
        <taxon>Eukaryota</taxon>
        <taxon>Fungi</taxon>
        <taxon>Dikarya</taxon>
        <taxon>Ascomycota</taxon>
        <taxon>Pezizomycotina</taxon>
        <taxon>Sordariomycetes</taxon>
        <taxon>Hypocreomycetidae</taxon>
        <taxon>Glomerellales</taxon>
        <taxon>Glomerellaceae</taxon>
        <taxon>Colletotrichum</taxon>
        <taxon>Colletotrichum destructivum species complex</taxon>
    </lineage>
</organism>
<dbReference type="STRING" id="1306861.A0A4U6X5A5"/>